<protein>
    <submittedName>
        <fullName evidence="3">Uncharacterized protein</fullName>
    </submittedName>
</protein>
<dbReference type="STRING" id="218851.A0A2G5CZN2"/>
<keyword evidence="4" id="KW-1185">Reference proteome</keyword>
<evidence type="ECO:0000313" key="4">
    <source>
        <dbReference type="Proteomes" id="UP000230069"/>
    </source>
</evidence>
<keyword evidence="1" id="KW-0479">Metal-binding</keyword>
<accession>A0A2G5CZN2</accession>
<dbReference type="Gene3D" id="1.10.1200.270">
    <property type="entry name" value="Methyltransferase, alpha-helical capping domain"/>
    <property type="match status" value="1"/>
</dbReference>
<dbReference type="Proteomes" id="UP000230069">
    <property type="component" value="Unassembled WGS sequence"/>
</dbReference>
<evidence type="ECO:0000256" key="1">
    <source>
        <dbReference type="ARBA" id="ARBA00022723"/>
    </source>
</evidence>
<dbReference type="GO" id="GO:0008168">
    <property type="term" value="F:methyltransferase activity"/>
    <property type="evidence" value="ECO:0007669"/>
    <property type="project" value="InterPro"/>
</dbReference>
<keyword evidence="2" id="KW-0460">Magnesium</keyword>
<dbReference type="InterPro" id="IPR005299">
    <property type="entry name" value="MeTrfase_7"/>
</dbReference>
<dbReference type="SUPFAM" id="SSF53335">
    <property type="entry name" value="S-adenosyl-L-methionine-dependent methyltransferases"/>
    <property type="match status" value="1"/>
</dbReference>
<dbReference type="AlphaFoldDB" id="A0A2G5CZN2"/>
<reference evidence="3 4" key="1">
    <citation type="submission" date="2017-09" db="EMBL/GenBank/DDBJ databases">
        <title>WGS assembly of Aquilegia coerulea Goldsmith.</title>
        <authorList>
            <person name="Hodges S."/>
            <person name="Kramer E."/>
            <person name="Nordborg M."/>
            <person name="Tomkins J."/>
            <person name="Borevitz J."/>
            <person name="Derieg N."/>
            <person name="Yan J."/>
            <person name="Mihaltcheva S."/>
            <person name="Hayes R.D."/>
            <person name="Rokhsar D."/>
        </authorList>
    </citation>
    <scope>NUCLEOTIDE SEQUENCE [LARGE SCALE GENOMIC DNA]</scope>
    <source>
        <strain evidence="4">cv. Goldsmith</strain>
    </source>
</reference>
<dbReference type="InParanoid" id="A0A2G5CZN2"/>
<dbReference type="InterPro" id="IPR029063">
    <property type="entry name" value="SAM-dependent_MTases_sf"/>
</dbReference>
<sequence>GLVEEAKLDSFNLPWYVPSIDEVRAVIQEQKSFHTDLLDTIDDSQNKGFVLDTIKSEQTMSRLVRAVTESMIVSHFGEEIVEDLFLKYAEYADKYMKEKSNYVNLVMTVTKKN</sequence>
<dbReference type="Pfam" id="PF03492">
    <property type="entry name" value="Methyltransf_7"/>
    <property type="match status" value="1"/>
</dbReference>
<dbReference type="InterPro" id="IPR042086">
    <property type="entry name" value="MeTrfase_capping"/>
</dbReference>
<dbReference type="PANTHER" id="PTHR31009">
    <property type="entry name" value="S-ADENOSYL-L-METHIONINE:CARBOXYL METHYLTRANSFERASE FAMILY PROTEIN"/>
    <property type="match status" value="1"/>
</dbReference>
<gene>
    <name evidence="3" type="ORF">AQUCO_03300137v1</name>
</gene>
<proteinExistence type="predicted"/>
<evidence type="ECO:0000313" key="3">
    <source>
        <dbReference type="EMBL" id="PIA36719.1"/>
    </source>
</evidence>
<dbReference type="GO" id="GO:0046872">
    <property type="term" value="F:metal ion binding"/>
    <property type="evidence" value="ECO:0007669"/>
    <property type="project" value="UniProtKB-KW"/>
</dbReference>
<name>A0A2G5CZN2_AQUCA</name>
<evidence type="ECO:0000256" key="2">
    <source>
        <dbReference type="ARBA" id="ARBA00022842"/>
    </source>
</evidence>
<feature type="non-terminal residue" evidence="3">
    <location>
        <position position="1"/>
    </location>
</feature>
<dbReference type="OrthoDB" id="1523883at2759"/>
<organism evidence="3 4">
    <name type="scientific">Aquilegia coerulea</name>
    <name type="common">Rocky mountain columbine</name>
    <dbReference type="NCBI Taxonomy" id="218851"/>
    <lineage>
        <taxon>Eukaryota</taxon>
        <taxon>Viridiplantae</taxon>
        <taxon>Streptophyta</taxon>
        <taxon>Embryophyta</taxon>
        <taxon>Tracheophyta</taxon>
        <taxon>Spermatophyta</taxon>
        <taxon>Magnoliopsida</taxon>
        <taxon>Ranunculales</taxon>
        <taxon>Ranunculaceae</taxon>
        <taxon>Thalictroideae</taxon>
        <taxon>Aquilegia</taxon>
    </lineage>
</organism>
<dbReference type="EMBL" id="KZ305050">
    <property type="protein sequence ID" value="PIA36719.1"/>
    <property type="molecule type" value="Genomic_DNA"/>
</dbReference>